<dbReference type="EMBL" id="QGNW01000684">
    <property type="protein sequence ID" value="RVW65990.1"/>
    <property type="molecule type" value="Genomic_DNA"/>
</dbReference>
<comment type="caution">
    <text evidence="2">The sequence shown here is derived from an EMBL/GenBank/DDBJ whole genome shotgun (WGS) entry which is preliminary data.</text>
</comment>
<sequence>MEAAAAPAVQKENRFWKGVLAVVGIMTTLVIYGVLQVATVKCTLANFCVIEVAQGVGGGIVSCGGEGRRGSSM</sequence>
<keyword evidence="1" id="KW-0812">Transmembrane</keyword>
<evidence type="ECO:0000256" key="1">
    <source>
        <dbReference type="SAM" id="Phobius"/>
    </source>
</evidence>
<gene>
    <name evidence="3" type="ORF">CK203_007298</name>
    <name evidence="2" type="ORF">CK203_070451</name>
</gene>
<name>A0A438FAI4_VITVI</name>
<feature type="transmembrane region" description="Helical" evidence="1">
    <location>
        <begin position="15"/>
        <end position="35"/>
    </location>
</feature>
<dbReference type="Proteomes" id="UP000288805">
    <property type="component" value="Unassembled WGS sequence"/>
</dbReference>
<reference evidence="2 4" key="1">
    <citation type="journal article" date="2018" name="PLoS Genet.">
        <title>Population sequencing reveals clonal diversity and ancestral inbreeding in the grapevine cultivar Chardonnay.</title>
        <authorList>
            <person name="Roach M.J."/>
            <person name="Johnson D.L."/>
            <person name="Bohlmann J."/>
            <person name="van Vuuren H.J."/>
            <person name="Jones S.J."/>
            <person name="Pretorius I.S."/>
            <person name="Schmidt S.A."/>
            <person name="Borneman A.R."/>
        </authorList>
    </citation>
    <scope>NUCLEOTIDE SEQUENCE [LARGE SCALE GENOMIC DNA]</scope>
    <source>
        <strain evidence="4">cv. Chardonnay</strain>
        <strain evidence="2">I10V1</strain>
        <tissue evidence="2">Leaf</tissue>
    </source>
</reference>
<evidence type="ECO:0000313" key="4">
    <source>
        <dbReference type="Proteomes" id="UP000288805"/>
    </source>
</evidence>
<proteinExistence type="predicted"/>
<protein>
    <submittedName>
        <fullName evidence="2">Uncharacterized protein</fullName>
    </submittedName>
</protein>
<accession>A0A438FAI4</accession>
<organism evidence="2 4">
    <name type="scientific">Vitis vinifera</name>
    <name type="common">Grape</name>
    <dbReference type="NCBI Taxonomy" id="29760"/>
    <lineage>
        <taxon>Eukaryota</taxon>
        <taxon>Viridiplantae</taxon>
        <taxon>Streptophyta</taxon>
        <taxon>Embryophyta</taxon>
        <taxon>Tracheophyta</taxon>
        <taxon>Spermatophyta</taxon>
        <taxon>Magnoliopsida</taxon>
        <taxon>eudicotyledons</taxon>
        <taxon>Gunneridae</taxon>
        <taxon>Pentapetalae</taxon>
        <taxon>rosids</taxon>
        <taxon>Vitales</taxon>
        <taxon>Vitaceae</taxon>
        <taxon>Viteae</taxon>
        <taxon>Vitis</taxon>
    </lineage>
</organism>
<evidence type="ECO:0000313" key="3">
    <source>
        <dbReference type="EMBL" id="RVW65990.1"/>
    </source>
</evidence>
<keyword evidence="1" id="KW-1133">Transmembrane helix</keyword>
<evidence type="ECO:0000313" key="2">
    <source>
        <dbReference type="EMBL" id="RVW56973.1"/>
    </source>
</evidence>
<keyword evidence="1" id="KW-0472">Membrane</keyword>
<dbReference type="EMBL" id="QGNW01001068">
    <property type="protein sequence ID" value="RVW56973.1"/>
    <property type="molecule type" value="Genomic_DNA"/>
</dbReference>
<dbReference type="AlphaFoldDB" id="A0A438FAI4"/>